<reference evidence="5 6" key="1">
    <citation type="submission" date="2021-05" db="EMBL/GenBank/DDBJ databases">
        <title>A Polyphasic approach of four new species of the genus Ohtaekwangia: Ohtaekwangia histidinii sp. nov., Ohtaekwangia cretensis sp. nov., Ohtaekwangia indiensis sp. nov., Ohtaekwangia reichenbachii sp. nov. from diverse environment.</title>
        <authorList>
            <person name="Octaviana S."/>
        </authorList>
    </citation>
    <scope>NUCLEOTIDE SEQUENCE [LARGE SCALE GENOMIC DNA]</scope>
    <source>
        <strain evidence="5 6">PWU4</strain>
    </source>
</reference>
<keyword evidence="6" id="KW-1185">Reference proteome</keyword>
<dbReference type="InterPro" id="IPR029062">
    <property type="entry name" value="Class_I_gatase-like"/>
</dbReference>
<dbReference type="PANTHER" id="PTHR20842:SF0">
    <property type="entry name" value="ALPHA-ASPARTYL DIPEPTIDASE"/>
    <property type="match status" value="1"/>
</dbReference>
<evidence type="ECO:0000313" key="6">
    <source>
        <dbReference type="Proteomes" id="UP001319200"/>
    </source>
</evidence>
<dbReference type="AlphaFoldDB" id="A0AAP2DHQ5"/>
<evidence type="ECO:0000256" key="2">
    <source>
        <dbReference type="ARBA" id="ARBA00022670"/>
    </source>
</evidence>
<organism evidence="5 6">
    <name type="scientific">Chryseosolibacter histidini</name>
    <dbReference type="NCBI Taxonomy" id="2782349"/>
    <lineage>
        <taxon>Bacteria</taxon>
        <taxon>Pseudomonadati</taxon>
        <taxon>Bacteroidota</taxon>
        <taxon>Cytophagia</taxon>
        <taxon>Cytophagales</taxon>
        <taxon>Chryseotaleaceae</taxon>
        <taxon>Chryseosolibacter</taxon>
    </lineage>
</organism>
<evidence type="ECO:0000256" key="1">
    <source>
        <dbReference type="ARBA" id="ARBA00006534"/>
    </source>
</evidence>
<dbReference type="GO" id="GO:0006508">
    <property type="term" value="P:proteolysis"/>
    <property type="evidence" value="ECO:0007669"/>
    <property type="project" value="UniProtKB-KW"/>
</dbReference>
<keyword evidence="2" id="KW-0645">Protease</keyword>
<dbReference type="InterPro" id="IPR005320">
    <property type="entry name" value="Peptidase_S51"/>
</dbReference>
<dbReference type="GO" id="GO:0008236">
    <property type="term" value="F:serine-type peptidase activity"/>
    <property type="evidence" value="ECO:0007669"/>
    <property type="project" value="UniProtKB-KW"/>
</dbReference>
<dbReference type="PANTHER" id="PTHR20842">
    <property type="entry name" value="PROTEASE S51 ALPHA-ASPARTYL DIPEPTIDASE"/>
    <property type="match status" value="1"/>
</dbReference>
<evidence type="ECO:0000256" key="3">
    <source>
        <dbReference type="ARBA" id="ARBA00022801"/>
    </source>
</evidence>
<dbReference type="EMBL" id="JAHESF010000005">
    <property type="protein sequence ID" value="MBT1696618.1"/>
    <property type="molecule type" value="Genomic_DNA"/>
</dbReference>
<protein>
    <submittedName>
        <fullName evidence="5">Type 1 glutamine amidotransferase-like domain-containing protein</fullName>
    </submittedName>
</protein>
<accession>A0AAP2DHQ5</accession>
<evidence type="ECO:0000256" key="4">
    <source>
        <dbReference type="ARBA" id="ARBA00022825"/>
    </source>
</evidence>
<keyword evidence="3" id="KW-0378">Hydrolase</keyword>
<dbReference type="SUPFAM" id="SSF52317">
    <property type="entry name" value="Class I glutamine amidotransferase-like"/>
    <property type="match status" value="1"/>
</dbReference>
<evidence type="ECO:0000313" key="5">
    <source>
        <dbReference type="EMBL" id="MBT1696618.1"/>
    </source>
</evidence>
<dbReference type="Proteomes" id="UP001319200">
    <property type="component" value="Unassembled WGS sequence"/>
</dbReference>
<proteinExistence type="inferred from homology"/>
<keyword evidence="5" id="KW-0315">Glutamine amidotransferase</keyword>
<comment type="similarity">
    <text evidence="1">Belongs to the peptidase S51 family.</text>
</comment>
<name>A0AAP2DHQ5_9BACT</name>
<keyword evidence="4" id="KW-0720">Serine protease</keyword>
<comment type="caution">
    <text evidence="5">The sequence shown here is derived from an EMBL/GenBank/DDBJ whole genome shotgun (WGS) entry which is preliminary data.</text>
</comment>
<dbReference type="Pfam" id="PF03575">
    <property type="entry name" value="Peptidase_S51"/>
    <property type="match status" value="1"/>
</dbReference>
<dbReference type="RefSeq" id="WP_254161900.1">
    <property type="nucleotide sequence ID" value="NZ_JAHESF010000005.1"/>
</dbReference>
<gene>
    <name evidence="5" type="ORF">KK083_07025</name>
</gene>
<dbReference type="CDD" id="cd03129">
    <property type="entry name" value="GAT1_Peptidase_E_like"/>
    <property type="match status" value="1"/>
</dbReference>
<dbReference type="Gene3D" id="3.40.50.880">
    <property type="match status" value="1"/>
</dbReference>
<sequence>MKLFLYSLAISAEQATYLTKLVGKDPEDISFALIENAADVVPNSRDWLGGFRDMLQYNGYRLERVDLRNWRGKQKALHQKLASKDVIWVGGGHTYYLRWILKDTGADNSIRELVSNGKVYAGWSAGALVAGPTLRYFETMDNPDGLPEVITDGLHLTHVVPVPHLDNRDFAEDTKLANQQLEQAGYNTVLLGDTQALMIDGDAHTIL</sequence>